<feature type="signal peptide" evidence="1">
    <location>
        <begin position="1"/>
        <end position="28"/>
    </location>
</feature>
<reference evidence="2 3" key="1">
    <citation type="journal article" date="2020" name="ISME J.">
        <title>Comparative genomics reveals insights into cyanobacterial evolution and habitat adaptation.</title>
        <authorList>
            <person name="Chen M.Y."/>
            <person name="Teng W.K."/>
            <person name="Zhao L."/>
            <person name="Hu C.X."/>
            <person name="Zhou Y.K."/>
            <person name="Han B.P."/>
            <person name="Song L.R."/>
            <person name="Shu W.S."/>
        </authorList>
    </citation>
    <scope>NUCLEOTIDE SEQUENCE [LARGE SCALE GENOMIC DNA]</scope>
    <source>
        <strain evidence="2 3">FACHB-391</strain>
    </source>
</reference>
<evidence type="ECO:0008006" key="4">
    <source>
        <dbReference type="Google" id="ProtNLM"/>
    </source>
</evidence>
<evidence type="ECO:0000313" key="2">
    <source>
        <dbReference type="EMBL" id="MBD2562026.1"/>
    </source>
</evidence>
<dbReference type="RefSeq" id="WP_190895510.1">
    <property type="nucleotide sequence ID" value="NZ_JACJTE010000015.1"/>
</dbReference>
<organism evidence="2 3">
    <name type="scientific">Nostoc linckia FACHB-391</name>
    <dbReference type="NCBI Taxonomy" id="2692906"/>
    <lineage>
        <taxon>Bacteria</taxon>
        <taxon>Bacillati</taxon>
        <taxon>Cyanobacteriota</taxon>
        <taxon>Cyanophyceae</taxon>
        <taxon>Nostocales</taxon>
        <taxon>Nostocaceae</taxon>
        <taxon>Nostoc</taxon>
    </lineage>
</organism>
<dbReference type="EMBL" id="JACJTE010000015">
    <property type="protein sequence ID" value="MBD2562026.1"/>
    <property type="molecule type" value="Genomic_DNA"/>
</dbReference>
<dbReference type="Proteomes" id="UP000604661">
    <property type="component" value="Unassembled WGS sequence"/>
</dbReference>
<comment type="caution">
    <text evidence="2">The sequence shown here is derived from an EMBL/GenBank/DDBJ whole genome shotgun (WGS) entry which is preliminary data.</text>
</comment>
<sequence length="225" mass="24022">MLRSSTTWLVPVALTVISFGSNFPSAIAQTQYPFKTTYNSQTTLTPITENVLRIKSLGENVDAPYGLTRLTNISYGKFNPNTGVIAIEPDPAEFGLENLPFGNLTISGQGEDRLFGTVSGSAILDFPNSVGRVTNTISITGGAGRFSGATGTLLLLENLTLDNPDITAPVRGLPLISGSVQTFQTVPEASQITALLCMGVIGFSGLNRRRSYEKKTKYSQAHSGR</sequence>
<gene>
    <name evidence="2" type="ORF">H6G95_15645</name>
</gene>
<evidence type="ECO:0000313" key="3">
    <source>
        <dbReference type="Proteomes" id="UP000604661"/>
    </source>
</evidence>
<proteinExistence type="predicted"/>
<protein>
    <recommendedName>
        <fullName evidence="4">PEP-CTERM sorting domain-containing protein</fullName>
    </recommendedName>
</protein>
<accession>A0ABR8EXB8</accession>
<evidence type="ECO:0000256" key="1">
    <source>
        <dbReference type="SAM" id="SignalP"/>
    </source>
</evidence>
<feature type="chain" id="PRO_5047366450" description="PEP-CTERM sorting domain-containing protein" evidence="1">
    <location>
        <begin position="29"/>
        <end position="225"/>
    </location>
</feature>
<keyword evidence="1" id="KW-0732">Signal</keyword>
<name>A0ABR8EXB8_NOSLI</name>
<keyword evidence="3" id="KW-1185">Reference proteome</keyword>